<protein>
    <recommendedName>
        <fullName evidence="5">Methyltransferase type 12 domain-containing protein</fullName>
    </recommendedName>
</protein>
<dbReference type="PANTHER" id="PTHR22809:SF5">
    <property type="entry name" value="TRNA N(3)-METHYLCYTIDINE METHYLTRANSFERASE METTL6"/>
    <property type="match status" value="1"/>
</dbReference>
<accession>A0A835VCH1</accession>
<proteinExistence type="inferred from homology"/>
<evidence type="ECO:0000313" key="6">
    <source>
        <dbReference type="EMBL" id="KAG0493657.1"/>
    </source>
</evidence>
<sequence length="609" mass="69116">MVSMGSGSAPDILCRRRVRSREDDELSGTQPKKRDAGYRGGTCGHTNLRFLASRGEKVWLSGAAAGRDTAPKAKNMQIYLSSSSSSGRQVTPFWRERYERDAGKYWDLFYRRHKDKFFKDRHYLKKEWGRYFEERENLVVMEAGCGVGNTIFPLVSTYPNIYIHACDFSPRAIELVKAHDDFRDDQINAFVCDLLSEDFNDLIPSSSVDIVTMVFMLSAVAPEKMSFVLRNIRKVLKPTGHVLFRDYASGDLAQERLAEKEQKISENFYVRGDGTRAYYFTEDFLANLFIESGFGVKCISICKRQIQNRSKDLVMKRCWIQAVFCLNSCNTEEVDNGHVQMEHRFAACSSEHDTEVDASDSMIGMFDCGTSYDEVIVFKPRGYSFQIRSLGGEYQHTCKSTGLMLWESARLMCNVIAENPLIVAGKSVLELGCGSAGICSMISVQFAKYVVSTDGDDETLKLLHENIFANLEHPLLKKLVVQRLVWGKKEDLDAIKDLCYYKGGFEVILGTDVCYNYEAILPLFTTAKELMLKETLGKSKPALLLCHIERRVHEDAILSTAAHLGFRLKDKWINGVCLSDGIINSWFSSDASYWNSFQNIPLSILYFEL</sequence>
<dbReference type="InterPro" id="IPR029063">
    <property type="entry name" value="SAM-dependent_MTases_sf"/>
</dbReference>
<evidence type="ECO:0000256" key="2">
    <source>
        <dbReference type="ARBA" id="ARBA00022603"/>
    </source>
</evidence>
<evidence type="ECO:0000256" key="1">
    <source>
        <dbReference type="ARBA" id="ARBA00009725"/>
    </source>
</evidence>
<feature type="domain" description="Methyltransferase type 12" evidence="5">
    <location>
        <begin position="141"/>
        <end position="242"/>
    </location>
</feature>
<name>A0A835VCH1_VANPL</name>
<dbReference type="GO" id="GO:0032259">
    <property type="term" value="P:methylation"/>
    <property type="evidence" value="ECO:0007669"/>
    <property type="project" value="UniProtKB-KW"/>
</dbReference>
<dbReference type="PANTHER" id="PTHR22809">
    <property type="entry name" value="METHYLTRANSFERASE-RELATED"/>
    <property type="match status" value="1"/>
</dbReference>
<dbReference type="InterPro" id="IPR019410">
    <property type="entry name" value="Methyltransf_16"/>
</dbReference>
<evidence type="ECO:0000259" key="5">
    <source>
        <dbReference type="Pfam" id="PF08242"/>
    </source>
</evidence>
<dbReference type="Gene3D" id="3.40.50.150">
    <property type="entry name" value="Vaccinia Virus protein VP39"/>
    <property type="match status" value="2"/>
</dbReference>
<feature type="region of interest" description="Disordered" evidence="4">
    <location>
        <begin position="19"/>
        <end position="40"/>
    </location>
</feature>
<comment type="caution">
    <text evidence="6">The sequence shown here is derived from an EMBL/GenBank/DDBJ whole genome shotgun (WGS) entry which is preliminary data.</text>
</comment>
<gene>
    <name evidence="6" type="ORF">HPP92_004651</name>
</gene>
<dbReference type="GO" id="GO:0008757">
    <property type="term" value="F:S-adenosylmethionine-dependent methyltransferase activity"/>
    <property type="evidence" value="ECO:0007669"/>
    <property type="project" value="UniProtKB-ARBA"/>
</dbReference>
<keyword evidence="3" id="KW-0808">Transferase</keyword>
<evidence type="ECO:0000256" key="3">
    <source>
        <dbReference type="ARBA" id="ARBA00022679"/>
    </source>
</evidence>
<dbReference type="InterPro" id="IPR026113">
    <property type="entry name" value="METTL2/6/8-like"/>
</dbReference>
<dbReference type="OrthoDB" id="417697at2759"/>
<organism evidence="6 7">
    <name type="scientific">Vanilla planifolia</name>
    <name type="common">Vanilla</name>
    <dbReference type="NCBI Taxonomy" id="51239"/>
    <lineage>
        <taxon>Eukaryota</taxon>
        <taxon>Viridiplantae</taxon>
        <taxon>Streptophyta</taxon>
        <taxon>Embryophyta</taxon>
        <taxon>Tracheophyta</taxon>
        <taxon>Spermatophyta</taxon>
        <taxon>Magnoliopsida</taxon>
        <taxon>Liliopsida</taxon>
        <taxon>Asparagales</taxon>
        <taxon>Orchidaceae</taxon>
        <taxon>Vanilloideae</taxon>
        <taxon>Vanilleae</taxon>
        <taxon>Vanilla</taxon>
    </lineage>
</organism>
<comment type="similarity">
    <text evidence="1">Belongs to the methyltransferase superfamily. METL family.</text>
</comment>
<reference evidence="6 7" key="1">
    <citation type="journal article" date="2020" name="Nat. Food">
        <title>A phased Vanilla planifolia genome enables genetic improvement of flavour and production.</title>
        <authorList>
            <person name="Hasing T."/>
            <person name="Tang H."/>
            <person name="Brym M."/>
            <person name="Khazi F."/>
            <person name="Huang T."/>
            <person name="Chambers A.H."/>
        </authorList>
    </citation>
    <scope>NUCLEOTIDE SEQUENCE [LARGE SCALE GENOMIC DNA]</scope>
    <source>
        <tissue evidence="6">Leaf</tissue>
    </source>
</reference>
<dbReference type="Pfam" id="PF10294">
    <property type="entry name" value="Methyltransf_16"/>
    <property type="match status" value="1"/>
</dbReference>
<dbReference type="Pfam" id="PF08242">
    <property type="entry name" value="Methyltransf_12"/>
    <property type="match status" value="1"/>
</dbReference>
<dbReference type="CDD" id="cd02440">
    <property type="entry name" value="AdoMet_MTases"/>
    <property type="match status" value="1"/>
</dbReference>
<dbReference type="SUPFAM" id="SSF53335">
    <property type="entry name" value="S-adenosyl-L-methionine-dependent methyltransferases"/>
    <property type="match status" value="2"/>
</dbReference>
<evidence type="ECO:0000313" key="7">
    <source>
        <dbReference type="Proteomes" id="UP000639772"/>
    </source>
</evidence>
<dbReference type="GO" id="GO:0008173">
    <property type="term" value="F:RNA methyltransferase activity"/>
    <property type="evidence" value="ECO:0007669"/>
    <property type="project" value="UniProtKB-ARBA"/>
</dbReference>
<dbReference type="AlphaFoldDB" id="A0A835VCH1"/>
<dbReference type="InterPro" id="IPR013217">
    <property type="entry name" value="Methyltransf_12"/>
</dbReference>
<evidence type="ECO:0000256" key="4">
    <source>
        <dbReference type="SAM" id="MobiDB-lite"/>
    </source>
</evidence>
<dbReference type="EMBL" id="JADCNM010000002">
    <property type="protein sequence ID" value="KAG0493657.1"/>
    <property type="molecule type" value="Genomic_DNA"/>
</dbReference>
<dbReference type="Proteomes" id="UP000639772">
    <property type="component" value="Unassembled WGS sequence"/>
</dbReference>
<keyword evidence="2" id="KW-0489">Methyltransferase</keyword>